<dbReference type="Gene3D" id="1.10.10.10">
    <property type="entry name" value="Winged helix-like DNA-binding domain superfamily/Winged helix DNA-binding domain"/>
    <property type="match status" value="1"/>
</dbReference>
<accession>Q4KPD6</accession>
<evidence type="ECO:0000313" key="4">
    <source>
        <dbReference type="Proteomes" id="UP000001469"/>
    </source>
</evidence>
<dbReference type="GeneID" id="5176982"/>
<dbReference type="InterPro" id="IPR013324">
    <property type="entry name" value="RNA_pol_sigma_r3/r4-like"/>
</dbReference>
<keyword evidence="4" id="KW-1185">Reference proteome</keyword>
<feature type="region of interest" description="Disordered" evidence="1">
    <location>
        <begin position="1"/>
        <end position="50"/>
    </location>
</feature>
<dbReference type="Pfam" id="PF08281">
    <property type="entry name" value="Sigma70_r4_2"/>
    <property type="match status" value="1"/>
</dbReference>
<dbReference type="Proteomes" id="UP000001469">
    <property type="component" value="Segment"/>
</dbReference>
<dbReference type="GO" id="GO:0016987">
    <property type="term" value="F:sigma factor activity"/>
    <property type="evidence" value="ECO:0007669"/>
    <property type="project" value="InterPro"/>
</dbReference>
<evidence type="ECO:0000313" key="3">
    <source>
        <dbReference type="EMBL" id="AAY24977.1"/>
    </source>
</evidence>
<sequence>MNGEEAPEDRLQRERVGVAGDPVPDHEYGDQGRPPGADVDPGDGYPGVSRSVCRAADDVAAHGVVTYRQAVAWVLRDVEGVGREETAERMDCSVSNLDTLLGRARDNIGKARRTASIADELEADE</sequence>
<reference evidence="3 4" key="1">
    <citation type="journal article" date="2005" name="J. Virol.">
        <title>Constituents of SH1, a novel lipid-containing virus infecting the halophilic euryarchaeon Haloarcula hispanica.</title>
        <authorList>
            <person name="Bamford D.H."/>
            <person name="Ravantti J.J."/>
            <person name="Ronnholm G."/>
            <person name="Laurinavicius S."/>
            <person name="Kukkaro P."/>
            <person name="Dyall-Smith M."/>
            <person name="Somerharju P."/>
            <person name="Kalkkinen N."/>
            <person name="Bamford J.K."/>
        </authorList>
    </citation>
    <scope>NUCLEOTIDE SEQUENCE</scope>
</reference>
<dbReference type="GO" id="GO:0006352">
    <property type="term" value="P:DNA-templated transcription initiation"/>
    <property type="evidence" value="ECO:0007669"/>
    <property type="project" value="InterPro"/>
</dbReference>
<evidence type="ECO:0000256" key="1">
    <source>
        <dbReference type="SAM" id="MobiDB-lite"/>
    </source>
</evidence>
<feature type="domain" description="RNA polymerase sigma factor 70 region 4 type 2" evidence="2">
    <location>
        <begin position="68"/>
        <end position="106"/>
    </location>
</feature>
<dbReference type="RefSeq" id="YP_271908.1">
    <property type="nucleotide sequence ID" value="NC_007217.1"/>
</dbReference>
<dbReference type="GO" id="GO:0003677">
    <property type="term" value="F:DNA binding"/>
    <property type="evidence" value="ECO:0007669"/>
    <property type="project" value="InterPro"/>
</dbReference>
<evidence type="ECO:0000259" key="2">
    <source>
        <dbReference type="Pfam" id="PF08281"/>
    </source>
</evidence>
<name>Q4KPD6_9VIRU</name>
<dbReference type="InterPro" id="IPR036388">
    <property type="entry name" value="WH-like_DNA-bd_sf"/>
</dbReference>
<dbReference type="InterPro" id="IPR013249">
    <property type="entry name" value="RNA_pol_sigma70_r4_t2"/>
</dbReference>
<dbReference type="OrthoDB" id="24637at10239"/>
<dbReference type="SUPFAM" id="SSF88659">
    <property type="entry name" value="Sigma3 and sigma4 domains of RNA polymerase sigma factors"/>
    <property type="match status" value="1"/>
</dbReference>
<proteinExistence type="predicted"/>
<dbReference type="EMBL" id="AY950802">
    <property type="protein sequence ID" value="AAY24977.1"/>
    <property type="molecule type" value="Genomic_DNA"/>
</dbReference>
<protein>
    <submittedName>
        <fullName evidence="3">ORF 51</fullName>
    </submittedName>
</protein>
<organism evidence="3 4">
    <name type="scientific">Haloarcula hispanica SH1 virus</name>
    <dbReference type="NCBI Taxonomy" id="326574"/>
    <lineage>
        <taxon>Viruses</taxon>
        <taxon>Singelaviria</taxon>
        <taxon>Helvetiavirae</taxon>
        <taxon>Dividoviricota</taxon>
        <taxon>Laserviricetes</taxon>
        <taxon>Halopanivirales</taxon>
        <taxon>Sphaerolipoviridae</taxon>
        <taxon>Alphasphaerolipovirus</taxon>
        <taxon>Alphasphaerolipovirus serpentinense</taxon>
    </lineage>
</organism>
<dbReference type="KEGG" id="vg:5176982"/>